<dbReference type="PANTHER" id="PTHR13847:SF287">
    <property type="entry name" value="FAD-DEPENDENT OXIDOREDUCTASE DOMAIN-CONTAINING PROTEIN 1"/>
    <property type="match status" value="1"/>
</dbReference>
<gene>
    <name evidence="3" type="primary">dauA</name>
    <name evidence="3" type="ORF">LMG23992_03396</name>
</gene>
<dbReference type="Gene3D" id="3.30.9.10">
    <property type="entry name" value="D-Amino Acid Oxidase, subunit A, domain 2"/>
    <property type="match status" value="1"/>
</dbReference>
<sequence length="392" mass="41287">MTQSGSAPAGTQAAGAMAADYLIIGGGIAGASLAYWLAPAGRVIVLEREAQPGYHATGRSAALYLESYGTPQVRGLTMASRAFFDAVQASGFAGHPALSPRGAMMLALPGEQDQLDEHWEVLRALGARAQRLDRAAACACVPVLRPGKVLGAVLEPDAADIDVNTLHQGYLRGLRQHGGTLVCDAEATAIERRNGRWHVRAGHGDYNAPVLINAAGAWCDTVAAMAGVRAIGLQPCRRSAFVFAPPAGMDVSRWPMFYGFDETWYVKPDAGMLLGSPANADPVAPHDVQPEELDIATGIHNIEAMTTLSIRRPARTWAGLRSFVADGDLVGGFDPQAEGFFWVAAQGGYGIQTSAAMGEACAALAQGRPLPQRIADFGLTEAMLSPARLFKP</sequence>
<feature type="domain" description="FAD dependent oxidoreductase" evidence="2">
    <location>
        <begin position="20"/>
        <end position="364"/>
    </location>
</feature>
<dbReference type="GO" id="GO:0016491">
    <property type="term" value="F:oxidoreductase activity"/>
    <property type="evidence" value="ECO:0007669"/>
    <property type="project" value="UniProtKB-KW"/>
</dbReference>
<evidence type="ECO:0000259" key="2">
    <source>
        <dbReference type="Pfam" id="PF01266"/>
    </source>
</evidence>
<evidence type="ECO:0000313" key="3">
    <source>
        <dbReference type="EMBL" id="CAG9177026.1"/>
    </source>
</evidence>
<dbReference type="Pfam" id="PF01266">
    <property type="entry name" value="DAO"/>
    <property type="match status" value="1"/>
</dbReference>
<dbReference type="EMBL" id="CAJZAI010000008">
    <property type="protein sequence ID" value="CAG9177026.1"/>
    <property type="molecule type" value="Genomic_DNA"/>
</dbReference>
<dbReference type="PANTHER" id="PTHR13847">
    <property type="entry name" value="SARCOSINE DEHYDROGENASE-RELATED"/>
    <property type="match status" value="1"/>
</dbReference>
<keyword evidence="4" id="KW-1185">Reference proteome</keyword>
<dbReference type="Proteomes" id="UP000727654">
    <property type="component" value="Unassembled WGS sequence"/>
</dbReference>
<dbReference type="InterPro" id="IPR006076">
    <property type="entry name" value="FAD-dep_OxRdtase"/>
</dbReference>
<accession>A0ABN7YY89</accession>
<dbReference type="Gene3D" id="3.50.50.60">
    <property type="entry name" value="FAD/NAD(P)-binding domain"/>
    <property type="match status" value="1"/>
</dbReference>
<protein>
    <submittedName>
        <fullName evidence="3">FAD-dependent catabolic D-arginine dehydrogenase DauA</fullName>
        <ecNumber evidence="3">1.4.99.6</ecNumber>
    </submittedName>
</protein>
<evidence type="ECO:0000256" key="1">
    <source>
        <dbReference type="ARBA" id="ARBA00023002"/>
    </source>
</evidence>
<reference evidence="3 4" key="1">
    <citation type="submission" date="2021-08" db="EMBL/GenBank/DDBJ databases">
        <authorList>
            <person name="Peeters C."/>
        </authorList>
    </citation>
    <scope>NUCLEOTIDE SEQUENCE [LARGE SCALE GENOMIC DNA]</scope>
    <source>
        <strain evidence="3 4">LMG 23992</strain>
    </source>
</reference>
<comment type="caution">
    <text evidence="3">The sequence shown here is derived from an EMBL/GenBank/DDBJ whole genome shotgun (WGS) entry which is preliminary data.</text>
</comment>
<organism evidence="3 4">
    <name type="scientific">Cupriavidus laharis</name>
    <dbReference type="NCBI Taxonomy" id="151654"/>
    <lineage>
        <taxon>Bacteria</taxon>
        <taxon>Pseudomonadati</taxon>
        <taxon>Pseudomonadota</taxon>
        <taxon>Betaproteobacteria</taxon>
        <taxon>Burkholderiales</taxon>
        <taxon>Burkholderiaceae</taxon>
        <taxon>Cupriavidus</taxon>
    </lineage>
</organism>
<name>A0ABN7YY89_9BURK</name>
<keyword evidence="1 3" id="KW-0560">Oxidoreductase</keyword>
<dbReference type="InterPro" id="IPR036188">
    <property type="entry name" value="FAD/NAD-bd_sf"/>
</dbReference>
<evidence type="ECO:0000313" key="4">
    <source>
        <dbReference type="Proteomes" id="UP000727654"/>
    </source>
</evidence>
<dbReference type="EC" id="1.4.99.6" evidence="3"/>
<dbReference type="RefSeq" id="WP_290369586.1">
    <property type="nucleotide sequence ID" value="NZ_CAJZAI010000008.1"/>
</dbReference>
<proteinExistence type="predicted"/>
<dbReference type="SUPFAM" id="SSF51905">
    <property type="entry name" value="FAD/NAD(P)-binding domain"/>
    <property type="match status" value="1"/>
</dbReference>